<dbReference type="Proteomes" id="UP000664203">
    <property type="component" value="Unassembled WGS sequence"/>
</dbReference>
<gene>
    <name evidence="1" type="ORF">ALECFALPRED_006139</name>
</gene>
<name>A0A8H3IBG4_9LECA</name>
<reference evidence="1" key="1">
    <citation type="submission" date="2021-03" db="EMBL/GenBank/DDBJ databases">
        <authorList>
            <person name="Tagirdzhanova G."/>
        </authorList>
    </citation>
    <scope>NUCLEOTIDE SEQUENCE</scope>
</reference>
<accession>A0A8H3IBG4</accession>
<dbReference type="EMBL" id="CAJPDR010000039">
    <property type="protein sequence ID" value="CAF9910040.1"/>
    <property type="molecule type" value="Genomic_DNA"/>
</dbReference>
<protein>
    <submittedName>
        <fullName evidence="1">Uncharacterized protein</fullName>
    </submittedName>
</protein>
<comment type="caution">
    <text evidence="1">The sequence shown here is derived from an EMBL/GenBank/DDBJ whole genome shotgun (WGS) entry which is preliminary data.</text>
</comment>
<sequence>MSTAIDPAVDVPTTWAEAASHKKQRDEPGICSGIGFKTITEERGGLSQEEVCRWVGTIYEDFEQTDQDARIRGWDMRKATADAVRLSGSMIIRDNKEEPEMDLAID</sequence>
<organism evidence="1 2">
    <name type="scientific">Alectoria fallacina</name>
    <dbReference type="NCBI Taxonomy" id="1903189"/>
    <lineage>
        <taxon>Eukaryota</taxon>
        <taxon>Fungi</taxon>
        <taxon>Dikarya</taxon>
        <taxon>Ascomycota</taxon>
        <taxon>Pezizomycotina</taxon>
        <taxon>Lecanoromycetes</taxon>
        <taxon>OSLEUM clade</taxon>
        <taxon>Lecanoromycetidae</taxon>
        <taxon>Lecanorales</taxon>
        <taxon>Lecanorineae</taxon>
        <taxon>Parmeliaceae</taxon>
        <taxon>Alectoria</taxon>
    </lineage>
</organism>
<evidence type="ECO:0000313" key="2">
    <source>
        <dbReference type="Proteomes" id="UP000664203"/>
    </source>
</evidence>
<dbReference type="AlphaFoldDB" id="A0A8H3IBG4"/>
<keyword evidence="2" id="KW-1185">Reference proteome</keyword>
<proteinExistence type="predicted"/>
<evidence type="ECO:0000313" key="1">
    <source>
        <dbReference type="EMBL" id="CAF9910040.1"/>
    </source>
</evidence>